<feature type="binding site" evidence="5">
    <location>
        <begin position="505"/>
        <end position="506"/>
    </location>
    <ligand>
        <name>FAD</name>
        <dbReference type="ChEBI" id="CHEBI:57692"/>
    </ligand>
</feature>
<dbReference type="EMBL" id="FMXQ01000004">
    <property type="protein sequence ID" value="SDB29897.1"/>
    <property type="molecule type" value="Genomic_DNA"/>
</dbReference>
<dbReference type="PANTHER" id="PTHR11552:SF147">
    <property type="entry name" value="CHOLINE DEHYDROGENASE, MITOCHONDRIAL"/>
    <property type="match status" value="1"/>
</dbReference>
<evidence type="ECO:0000313" key="9">
    <source>
        <dbReference type="EMBL" id="SDB29897.1"/>
    </source>
</evidence>
<dbReference type="Pfam" id="PF05199">
    <property type="entry name" value="GMC_oxred_C"/>
    <property type="match status" value="1"/>
</dbReference>
<dbReference type="STRING" id="665467.SAMN02982931_02261"/>
<evidence type="ECO:0000259" key="8">
    <source>
        <dbReference type="PROSITE" id="PS00624"/>
    </source>
</evidence>
<organism evidence="9 10">
    <name type="scientific">Bauldia litoralis</name>
    <dbReference type="NCBI Taxonomy" id="665467"/>
    <lineage>
        <taxon>Bacteria</taxon>
        <taxon>Pseudomonadati</taxon>
        <taxon>Pseudomonadota</taxon>
        <taxon>Alphaproteobacteria</taxon>
        <taxon>Hyphomicrobiales</taxon>
        <taxon>Kaistiaceae</taxon>
        <taxon>Bauldia</taxon>
    </lineage>
</organism>
<comment type="cofactor">
    <cofactor evidence="1 5">
        <name>FAD</name>
        <dbReference type="ChEBI" id="CHEBI:57692"/>
    </cofactor>
</comment>
<evidence type="ECO:0000256" key="2">
    <source>
        <dbReference type="ARBA" id="ARBA00010790"/>
    </source>
</evidence>
<dbReference type="Pfam" id="PF00732">
    <property type="entry name" value="GMC_oxred_N"/>
    <property type="match status" value="1"/>
</dbReference>
<dbReference type="GO" id="GO:0016614">
    <property type="term" value="F:oxidoreductase activity, acting on CH-OH group of donors"/>
    <property type="evidence" value="ECO:0007669"/>
    <property type="project" value="InterPro"/>
</dbReference>
<gene>
    <name evidence="9" type="ORF">SAMN02982931_02261</name>
</gene>
<dbReference type="SUPFAM" id="SSF51905">
    <property type="entry name" value="FAD/NAD(P)-binding domain"/>
    <property type="match status" value="1"/>
</dbReference>
<protein>
    <submittedName>
        <fullName evidence="9">5-(Hydroxymethyl)furfural/furfural oxidase</fullName>
    </submittedName>
</protein>
<dbReference type="Proteomes" id="UP000199071">
    <property type="component" value="Unassembled WGS sequence"/>
</dbReference>
<dbReference type="InterPro" id="IPR007867">
    <property type="entry name" value="GMC_OxRtase_C"/>
</dbReference>
<dbReference type="PROSITE" id="PS00623">
    <property type="entry name" value="GMC_OXRED_1"/>
    <property type="match status" value="1"/>
</dbReference>
<dbReference type="Gene3D" id="3.50.50.60">
    <property type="entry name" value="FAD/NAD(P)-binding domain"/>
    <property type="match status" value="2"/>
</dbReference>
<evidence type="ECO:0000313" key="10">
    <source>
        <dbReference type="Proteomes" id="UP000199071"/>
    </source>
</evidence>
<dbReference type="RefSeq" id="WP_175478389.1">
    <property type="nucleotide sequence ID" value="NZ_FMXQ01000004.1"/>
</dbReference>
<evidence type="ECO:0000256" key="1">
    <source>
        <dbReference type="ARBA" id="ARBA00001974"/>
    </source>
</evidence>
<evidence type="ECO:0000256" key="4">
    <source>
        <dbReference type="ARBA" id="ARBA00022827"/>
    </source>
</evidence>
<proteinExistence type="inferred from homology"/>
<dbReference type="GO" id="GO:0050660">
    <property type="term" value="F:flavin adenine dinucleotide binding"/>
    <property type="evidence" value="ECO:0007669"/>
    <property type="project" value="InterPro"/>
</dbReference>
<dbReference type="PIRSF" id="PIRSF000137">
    <property type="entry name" value="Alcohol_oxidase"/>
    <property type="match status" value="1"/>
</dbReference>
<feature type="domain" description="Glucose-methanol-choline oxidoreductase N-terminal" evidence="8">
    <location>
        <begin position="268"/>
        <end position="282"/>
    </location>
</feature>
<keyword evidence="10" id="KW-1185">Reference proteome</keyword>
<dbReference type="InterPro" id="IPR000172">
    <property type="entry name" value="GMC_OxRdtase_N"/>
</dbReference>
<evidence type="ECO:0000259" key="7">
    <source>
        <dbReference type="PROSITE" id="PS00623"/>
    </source>
</evidence>
<dbReference type="SUPFAM" id="SSF54373">
    <property type="entry name" value="FAD-linked reductases, C-terminal domain"/>
    <property type="match status" value="1"/>
</dbReference>
<dbReference type="PANTHER" id="PTHR11552">
    <property type="entry name" value="GLUCOSE-METHANOL-CHOLINE GMC OXIDOREDUCTASE"/>
    <property type="match status" value="1"/>
</dbReference>
<dbReference type="InterPro" id="IPR012132">
    <property type="entry name" value="GMC_OxRdtase"/>
</dbReference>
<keyword evidence="3 6" id="KW-0285">Flavoprotein</keyword>
<reference evidence="9 10" key="1">
    <citation type="submission" date="2016-10" db="EMBL/GenBank/DDBJ databases">
        <authorList>
            <person name="de Groot N.N."/>
        </authorList>
    </citation>
    <scope>NUCLEOTIDE SEQUENCE [LARGE SCALE GENOMIC DNA]</scope>
    <source>
        <strain evidence="9 10">ATCC 35022</strain>
    </source>
</reference>
<dbReference type="PROSITE" id="PS00624">
    <property type="entry name" value="GMC_OXRED_2"/>
    <property type="match status" value="1"/>
</dbReference>
<feature type="binding site" evidence="5">
    <location>
        <position position="233"/>
    </location>
    <ligand>
        <name>FAD</name>
        <dbReference type="ChEBI" id="CHEBI:57692"/>
    </ligand>
</feature>
<sequence>MSEPVVTDFIIVGGGSAGCVLASRLSEDSGTRVLLIEAGRDLTEETMPRDLRSGFPGRAYLNREYLWPGLSATLTSRGANAPSRDAGFYEQARILGGGSSINGIGANRGSPADYDEWRDMGLEGWSWDEVLPFFKKLERDLDFDNAYHGKDGPLPIRRLGPAIWTPFTHAMMTSFVLRGIPFRADQNGKWEDGVFEMALNVDEKRERVPTSLAYLSADVRRRPNLEVRTGLTVERIILEGSRAVGVTVRGEDGVVSELRGGDVIVSSGALASPALLMRSGIGPAPHLADCGIEVRQDLPGVGQNLMEHPSAGVMAFLKPHARQPRDAYYHIPIAIRYSSEVEGCPTGDIHMNVMTRASWHQIGRQFAPLFFWINKSHSRGQLMLDPDAPDGPPRIDFRMLSDPRDLQRLADAFEYAMELFADPVVADTIEEIFPVEMSERARGYTYPTQRNAIITDLLSRALDTGSAVRKWALPRMMEGAPSPHRLAANREALEAYLKEKVGGVWHPSGTCRMGVSGDRMAVTDHNGRVRGVDGLRVCDASVMPTIPCANTNVPVIMVAEKIAQGIRDSRVG</sequence>
<dbReference type="Gene3D" id="3.30.410.40">
    <property type="match status" value="1"/>
</dbReference>
<dbReference type="AlphaFoldDB" id="A0A1G6CAG9"/>
<name>A0A1G6CAG9_9HYPH</name>
<accession>A0A1G6CAG9</accession>
<dbReference type="Gene3D" id="3.30.560.10">
    <property type="entry name" value="Glucose Oxidase, domain 3"/>
    <property type="match status" value="1"/>
</dbReference>
<comment type="similarity">
    <text evidence="2 6">Belongs to the GMC oxidoreductase family.</text>
</comment>
<evidence type="ECO:0000256" key="5">
    <source>
        <dbReference type="PIRSR" id="PIRSR000137-2"/>
    </source>
</evidence>
<evidence type="ECO:0000256" key="6">
    <source>
        <dbReference type="RuleBase" id="RU003968"/>
    </source>
</evidence>
<keyword evidence="4 5" id="KW-0274">FAD</keyword>
<dbReference type="InterPro" id="IPR036188">
    <property type="entry name" value="FAD/NAD-bd_sf"/>
</dbReference>
<feature type="domain" description="Glucose-methanol-choline oxidoreductase N-terminal" evidence="7">
    <location>
        <begin position="92"/>
        <end position="115"/>
    </location>
</feature>
<evidence type="ECO:0000256" key="3">
    <source>
        <dbReference type="ARBA" id="ARBA00022630"/>
    </source>
</evidence>